<name>A0A246RF93_9ACTN</name>
<dbReference type="EMBL" id="MZMV01000066">
    <property type="protein sequence ID" value="OWV00887.1"/>
    <property type="molecule type" value="Genomic_DNA"/>
</dbReference>
<dbReference type="RefSeq" id="WP_088646820.1">
    <property type="nucleotide sequence ID" value="NZ_JBFBBH010000327.1"/>
</dbReference>
<dbReference type="Pfam" id="PF09837">
    <property type="entry name" value="DUF2064"/>
    <property type="match status" value="1"/>
</dbReference>
<keyword evidence="2" id="KW-1185">Reference proteome</keyword>
<dbReference type="Gene3D" id="3.90.550.10">
    <property type="entry name" value="Spore Coat Polysaccharide Biosynthesis Protein SpsA, Chain A"/>
    <property type="match status" value="1"/>
</dbReference>
<reference evidence="1 2" key="1">
    <citation type="submission" date="2017-03" db="EMBL/GenBank/DDBJ databases">
        <title>Whole genome sequence of Micromonospora wenchangensis, isolated from mangrove soil.</title>
        <authorList>
            <person name="Yang H."/>
        </authorList>
    </citation>
    <scope>NUCLEOTIDE SEQUENCE [LARGE SCALE GENOMIC DNA]</scope>
    <source>
        <strain evidence="1 2">CCTCC AA 2012002</strain>
    </source>
</reference>
<dbReference type="SUPFAM" id="SSF53448">
    <property type="entry name" value="Nucleotide-diphospho-sugar transferases"/>
    <property type="match status" value="1"/>
</dbReference>
<organism evidence="1 2">
    <name type="scientific">Micromonospora wenchangensis</name>
    <dbReference type="NCBI Taxonomy" id="1185415"/>
    <lineage>
        <taxon>Bacteria</taxon>
        <taxon>Bacillati</taxon>
        <taxon>Actinomycetota</taxon>
        <taxon>Actinomycetes</taxon>
        <taxon>Micromonosporales</taxon>
        <taxon>Micromonosporaceae</taxon>
        <taxon>Micromonospora</taxon>
    </lineage>
</organism>
<sequence length="225" mass="23132">MNAHRPPTALRVLVLAKTPVPGRVKTRLCPPCTPAQAARVAAAALADTLDTVGTATVDARVLVVDGDLPAPPGWTRLAQRGGPLADRLAHAFADTQTAGAATLLVGMDTPQLTAAHLDTARDLLGRADGPDAVLGPADDGGWWTLGLRDPGHATVLRTVPTSVASTGARTLAALRRRGLRVHLLPRLRDVDTAVDAHAVAALCPPDSRFARAVAVDVPSPTAVAG</sequence>
<keyword evidence="1" id="KW-0808">Transferase</keyword>
<dbReference type="PANTHER" id="PTHR36529:SF1">
    <property type="entry name" value="GLYCOSYLTRANSFERASE"/>
    <property type="match status" value="1"/>
</dbReference>
<gene>
    <name evidence="1" type="ORF">B5D80_27375</name>
</gene>
<evidence type="ECO:0000313" key="1">
    <source>
        <dbReference type="EMBL" id="OWV00887.1"/>
    </source>
</evidence>
<dbReference type="PANTHER" id="PTHR36529">
    <property type="entry name" value="SLL1095 PROTEIN"/>
    <property type="match status" value="1"/>
</dbReference>
<protein>
    <submittedName>
        <fullName evidence="1">Glycosyltransferase involved in cell wall biogenesis</fullName>
    </submittedName>
</protein>
<accession>A0A246RF93</accession>
<comment type="caution">
    <text evidence="1">The sequence shown here is derived from an EMBL/GenBank/DDBJ whole genome shotgun (WGS) entry which is preliminary data.</text>
</comment>
<proteinExistence type="predicted"/>
<dbReference type="InterPro" id="IPR018641">
    <property type="entry name" value="Trfase_1_rSAM/seldom-assoc"/>
</dbReference>
<dbReference type="Proteomes" id="UP000197174">
    <property type="component" value="Unassembled WGS sequence"/>
</dbReference>
<dbReference type="AlphaFoldDB" id="A0A246RF93"/>
<evidence type="ECO:0000313" key="2">
    <source>
        <dbReference type="Proteomes" id="UP000197174"/>
    </source>
</evidence>
<dbReference type="GO" id="GO:0016740">
    <property type="term" value="F:transferase activity"/>
    <property type="evidence" value="ECO:0007669"/>
    <property type="project" value="UniProtKB-KW"/>
</dbReference>
<dbReference type="InterPro" id="IPR029044">
    <property type="entry name" value="Nucleotide-diphossugar_trans"/>
</dbReference>
<dbReference type="OrthoDB" id="9798250at2"/>